<accession>A0A918RXM6</accession>
<feature type="region of interest" description="Disordered" evidence="1">
    <location>
        <begin position="42"/>
        <end position="71"/>
    </location>
</feature>
<feature type="compositionally biased region" description="Gly residues" evidence="1">
    <location>
        <begin position="58"/>
        <end position="71"/>
    </location>
</feature>
<sequence length="71" mass="7090">MRTAAACAGEVRTIVEAAEQTAATVSAASRVEDVLGKGFPPGTWQCVGTRVERRTGAGATGGGGGGARRSR</sequence>
<dbReference type="EMBL" id="BMWH01000040">
    <property type="protein sequence ID" value="GHA15256.1"/>
    <property type="molecule type" value="Genomic_DNA"/>
</dbReference>
<comment type="caution">
    <text evidence="2">The sequence shown here is derived from an EMBL/GenBank/DDBJ whole genome shotgun (WGS) entry which is preliminary data.</text>
</comment>
<evidence type="ECO:0000313" key="3">
    <source>
        <dbReference type="Proteomes" id="UP000623010"/>
    </source>
</evidence>
<gene>
    <name evidence="2" type="ORF">GCM10010389_62350</name>
</gene>
<keyword evidence="3" id="KW-1185">Reference proteome</keyword>
<evidence type="ECO:0000256" key="1">
    <source>
        <dbReference type="SAM" id="MobiDB-lite"/>
    </source>
</evidence>
<dbReference type="Proteomes" id="UP000623010">
    <property type="component" value="Unassembled WGS sequence"/>
</dbReference>
<name>A0A918RXM6_9ACTN</name>
<reference evidence="2" key="2">
    <citation type="submission" date="2020-09" db="EMBL/GenBank/DDBJ databases">
        <authorList>
            <person name="Sun Q."/>
            <person name="Ohkuma M."/>
        </authorList>
    </citation>
    <scope>NUCLEOTIDE SEQUENCE</scope>
    <source>
        <strain evidence="2">JCM 5016</strain>
    </source>
</reference>
<organism evidence="2 3">
    <name type="scientific">Streptomyces echinoruber</name>
    <dbReference type="NCBI Taxonomy" id="68898"/>
    <lineage>
        <taxon>Bacteria</taxon>
        <taxon>Bacillati</taxon>
        <taxon>Actinomycetota</taxon>
        <taxon>Actinomycetes</taxon>
        <taxon>Kitasatosporales</taxon>
        <taxon>Streptomycetaceae</taxon>
        <taxon>Streptomyces</taxon>
    </lineage>
</organism>
<dbReference type="AlphaFoldDB" id="A0A918RXM6"/>
<evidence type="ECO:0000313" key="2">
    <source>
        <dbReference type="EMBL" id="GHA15256.1"/>
    </source>
</evidence>
<proteinExistence type="predicted"/>
<reference evidence="2" key="1">
    <citation type="journal article" date="2014" name="Int. J. Syst. Evol. Microbiol.">
        <title>Complete genome sequence of Corynebacterium casei LMG S-19264T (=DSM 44701T), isolated from a smear-ripened cheese.</title>
        <authorList>
            <consortium name="US DOE Joint Genome Institute (JGI-PGF)"/>
            <person name="Walter F."/>
            <person name="Albersmeier A."/>
            <person name="Kalinowski J."/>
            <person name="Ruckert C."/>
        </authorList>
    </citation>
    <scope>NUCLEOTIDE SEQUENCE</scope>
    <source>
        <strain evidence="2">JCM 5016</strain>
    </source>
</reference>
<protein>
    <submittedName>
        <fullName evidence="2">Uncharacterized protein</fullName>
    </submittedName>
</protein>